<proteinExistence type="predicted"/>
<evidence type="ECO:0000313" key="3">
    <source>
        <dbReference type="Proteomes" id="UP000028828"/>
    </source>
</evidence>
<feature type="region of interest" description="Disordered" evidence="1">
    <location>
        <begin position="216"/>
        <end position="236"/>
    </location>
</feature>
<feature type="compositionally biased region" description="Basic and acidic residues" evidence="1">
    <location>
        <begin position="220"/>
        <end position="236"/>
    </location>
</feature>
<feature type="compositionally biased region" description="Basic residues" evidence="1">
    <location>
        <begin position="78"/>
        <end position="88"/>
    </location>
</feature>
<dbReference type="AlphaFoldDB" id="A0A086J820"/>
<dbReference type="EMBL" id="AEYI02002426">
    <property type="protein sequence ID" value="KFG28288.1"/>
    <property type="molecule type" value="Genomic_DNA"/>
</dbReference>
<accession>A0A086J820</accession>
<feature type="region of interest" description="Disordered" evidence="1">
    <location>
        <begin position="112"/>
        <end position="164"/>
    </location>
</feature>
<gene>
    <name evidence="2" type="ORF">TGP89_220128</name>
</gene>
<reference evidence="2 3" key="1">
    <citation type="submission" date="2014-03" db="EMBL/GenBank/DDBJ databases">
        <authorList>
            <person name="Sibley D."/>
            <person name="Venepally P."/>
            <person name="Karamycheva S."/>
            <person name="Hadjithomas M."/>
            <person name="Khan A."/>
            <person name="Brunk B."/>
            <person name="Roos D."/>
            <person name="Caler E."/>
            <person name="Lorenzi H."/>
        </authorList>
    </citation>
    <scope>NUCLEOTIDE SEQUENCE [LARGE SCALE GENOMIC DNA]</scope>
    <source>
        <strain evidence="3">p89</strain>
    </source>
</reference>
<name>A0A086J820_TOXGO</name>
<feature type="region of interest" description="Disordered" evidence="1">
    <location>
        <begin position="57"/>
        <end position="88"/>
    </location>
</feature>
<protein>
    <submittedName>
        <fullName evidence="2">Uncharacterized protein</fullName>
    </submittedName>
</protein>
<sequence length="236" mass="28280">MRGTVYLDGERALRGLVDQKKIYKCTERRRQEDLLKHLDLLEVEDCVEGQTRAALKRRLDRQRRQRPEESPDFENSRRNAKRGCNRHARSFHSIQRRWHPWSFRRLGRHRDRRDIGARTRRGGKSRRRQRMRRKKSRRPPGMVRRHERLPGQRRGGGQQHWKQRVSLSVSSTSEGGEKHWYRALDVWNKGRQNRRDRRASLVLPFVSLGLAFNLLRRHPGGSDRPEARLSDTDRNH</sequence>
<comment type="caution">
    <text evidence="2">The sequence shown here is derived from an EMBL/GenBank/DDBJ whole genome shotgun (WGS) entry which is preliminary data.</text>
</comment>
<evidence type="ECO:0000256" key="1">
    <source>
        <dbReference type="SAM" id="MobiDB-lite"/>
    </source>
</evidence>
<dbReference type="Proteomes" id="UP000028828">
    <property type="component" value="Unassembled WGS sequence"/>
</dbReference>
<feature type="compositionally biased region" description="Basic and acidic residues" evidence="1">
    <location>
        <begin position="65"/>
        <end position="77"/>
    </location>
</feature>
<evidence type="ECO:0000313" key="2">
    <source>
        <dbReference type="EMBL" id="KFG28288.1"/>
    </source>
</evidence>
<organism evidence="2 3">
    <name type="scientific">Toxoplasma gondii p89</name>
    <dbReference type="NCBI Taxonomy" id="943119"/>
    <lineage>
        <taxon>Eukaryota</taxon>
        <taxon>Sar</taxon>
        <taxon>Alveolata</taxon>
        <taxon>Apicomplexa</taxon>
        <taxon>Conoidasida</taxon>
        <taxon>Coccidia</taxon>
        <taxon>Eucoccidiorida</taxon>
        <taxon>Eimeriorina</taxon>
        <taxon>Sarcocystidae</taxon>
        <taxon>Toxoplasma</taxon>
    </lineage>
</organism>
<feature type="compositionally biased region" description="Basic residues" evidence="1">
    <location>
        <begin position="118"/>
        <end position="147"/>
    </location>
</feature>
<dbReference type="VEuPathDB" id="ToxoDB:TGP89_220128"/>